<evidence type="ECO:0000256" key="3">
    <source>
        <dbReference type="ARBA" id="ARBA00022827"/>
    </source>
</evidence>
<dbReference type="OrthoDB" id="16820at2759"/>
<dbReference type="InterPro" id="IPR050493">
    <property type="entry name" value="FAD-dep_Monooxygenase_BioMet"/>
</dbReference>
<keyword evidence="5" id="KW-0503">Monooxygenase</keyword>
<feature type="domain" description="FAD-binding" evidence="6">
    <location>
        <begin position="19"/>
        <end position="183"/>
    </location>
</feature>
<dbReference type="PANTHER" id="PTHR13789">
    <property type="entry name" value="MONOOXYGENASE"/>
    <property type="match status" value="1"/>
</dbReference>
<name>A0A3M7M664_9PLEO</name>
<dbReference type="Gene3D" id="3.50.50.60">
    <property type="entry name" value="FAD/NAD(P)-binding domain"/>
    <property type="match status" value="1"/>
</dbReference>
<keyword evidence="2" id="KW-0285">Flavoprotein</keyword>
<dbReference type="SUPFAM" id="SSF51905">
    <property type="entry name" value="FAD/NAD(P)-binding domain"/>
    <property type="match status" value="1"/>
</dbReference>
<dbReference type="PRINTS" id="PR00420">
    <property type="entry name" value="RNGMNOXGNASE"/>
</dbReference>
<comment type="similarity">
    <text evidence="1">Belongs to the paxM FAD-dependent monooxygenase family.</text>
</comment>
<keyword evidence="8" id="KW-1185">Reference proteome</keyword>
<evidence type="ECO:0000259" key="6">
    <source>
        <dbReference type="Pfam" id="PF01494"/>
    </source>
</evidence>
<reference evidence="7 8" key="1">
    <citation type="journal article" date="2014" name="PLoS ONE">
        <title>De novo Genome Assembly of the Fungal Plant Pathogen Pyrenophora semeniperda.</title>
        <authorList>
            <person name="Soliai M.M."/>
            <person name="Meyer S.E."/>
            <person name="Udall J.A."/>
            <person name="Elzinga D.E."/>
            <person name="Hermansen R.A."/>
            <person name="Bodily P.M."/>
            <person name="Hart A.A."/>
            <person name="Coleman C.E."/>
        </authorList>
    </citation>
    <scope>NUCLEOTIDE SEQUENCE [LARGE SCALE GENOMIC DNA]</scope>
    <source>
        <strain evidence="7 8">CCB06</strain>
        <tissue evidence="7">Mycelium</tissue>
    </source>
</reference>
<organism evidence="7 8">
    <name type="scientific">Pyrenophora seminiperda CCB06</name>
    <dbReference type="NCBI Taxonomy" id="1302712"/>
    <lineage>
        <taxon>Eukaryota</taxon>
        <taxon>Fungi</taxon>
        <taxon>Dikarya</taxon>
        <taxon>Ascomycota</taxon>
        <taxon>Pezizomycotina</taxon>
        <taxon>Dothideomycetes</taxon>
        <taxon>Pleosporomycetidae</taxon>
        <taxon>Pleosporales</taxon>
        <taxon>Pleosporineae</taxon>
        <taxon>Pleosporaceae</taxon>
        <taxon>Pyrenophora</taxon>
    </lineage>
</organism>
<dbReference type="GO" id="GO:0004497">
    <property type="term" value="F:monooxygenase activity"/>
    <property type="evidence" value="ECO:0007669"/>
    <property type="project" value="UniProtKB-KW"/>
</dbReference>
<evidence type="ECO:0000313" key="7">
    <source>
        <dbReference type="EMBL" id="RMZ69987.1"/>
    </source>
</evidence>
<keyword evidence="3" id="KW-0274">FAD</keyword>
<protein>
    <submittedName>
        <fullName evidence="7">Salicylate hydroxylase</fullName>
    </submittedName>
</protein>
<gene>
    <name evidence="7" type="ORF">GMOD_00000010</name>
</gene>
<dbReference type="InterPro" id="IPR036188">
    <property type="entry name" value="FAD/NAD-bd_sf"/>
</dbReference>
<dbReference type="GO" id="GO:0071949">
    <property type="term" value="F:FAD binding"/>
    <property type="evidence" value="ECO:0007669"/>
    <property type="project" value="InterPro"/>
</dbReference>
<dbReference type="Pfam" id="PF01494">
    <property type="entry name" value="FAD_binding_3"/>
    <property type="match status" value="1"/>
</dbReference>
<evidence type="ECO:0000256" key="5">
    <source>
        <dbReference type="ARBA" id="ARBA00023033"/>
    </source>
</evidence>
<sequence length="283" mass="30454">MPPSAISVSPSAKPAPLRLHVLVIGAGLFGLGAAISICLAGHDVTVLESVPSLEEVGAGLQITPNGTRILKSWGVDKLLSAVTAPATFSIHRFDGSRILAHRQDYAAELEERHGSPLWCLHRAQLQEALASRAKSLGAEIRLNARVSHVDPDTGEVELESGETVQGQLIVGADGLWSTTRAALYPDSPDQTPLPLPTGDLAYRIIIDRESDQGIDGILHERFFVHPGIHIWVGPGSHAVAYSMQDGRYLNVVLLVPDNLPPLVAKAEGDLNEMHALFHQWDPM</sequence>
<keyword evidence="4" id="KW-0560">Oxidoreductase</keyword>
<evidence type="ECO:0000256" key="4">
    <source>
        <dbReference type="ARBA" id="ARBA00023002"/>
    </source>
</evidence>
<dbReference type="AlphaFoldDB" id="A0A3M7M664"/>
<dbReference type="EMBL" id="KE747824">
    <property type="protein sequence ID" value="RMZ69987.1"/>
    <property type="molecule type" value="Genomic_DNA"/>
</dbReference>
<evidence type="ECO:0000313" key="8">
    <source>
        <dbReference type="Proteomes" id="UP000265663"/>
    </source>
</evidence>
<dbReference type="Proteomes" id="UP000265663">
    <property type="component" value="Unassembled WGS sequence"/>
</dbReference>
<evidence type="ECO:0000256" key="1">
    <source>
        <dbReference type="ARBA" id="ARBA00007992"/>
    </source>
</evidence>
<evidence type="ECO:0000256" key="2">
    <source>
        <dbReference type="ARBA" id="ARBA00022630"/>
    </source>
</evidence>
<dbReference type="InterPro" id="IPR002938">
    <property type="entry name" value="FAD-bd"/>
</dbReference>
<dbReference type="SUPFAM" id="SSF54373">
    <property type="entry name" value="FAD-linked reductases, C-terminal domain"/>
    <property type="match status" value="1"/>
</dbReference>
<accession>A0A3M7M664</accession>
<proteinExistence type="inferred from homology"/>
<dbReference type="PANTHER" id="PTHR13789:SF238">
    <property type="entry name" value="PUTATIVE (AFU_ORTHOLOGUE AFUA_2G01680)-RELATED"/>
    <property type="match status" value="1"/>
</dbReference>